<proteinExistence type="predicted"/>
<organism evidence="1 2">
    <name type="scientific">Erwinia phage vB_EamM_Yoloswag</name>
    <dbReference type="NCBI Taxonomy" id="1958956"/>
    <lineage>
        <taxon>Viruses</taxon>
        <taxon>Duplodnaviria</taxon>
        <taxon>Heunggongvirae</taxon>
        <taxon>Uroviricota</taxon>
        <taxon>Caudoviricetes</taxon>
        <taxon>Yoloswagvirus</taxon>
        <taxon>Yoloswagvirus yoloswag</taxon>
    </lineage>
</organism>
<gene>
    <name evidence="1" type="ORF">YOLOSWAG_200</name>
</gene>
<reference evidence="1 2" key="1">
    <citation type="submission" date="2017-01" db="EMBL/GenBank/DDBJ databases">
        <authorList>
            <person name="Mah S.A."/>
            <person name="Swanson W.J."/>
            <person name="Moy G.W."/>
            <person name="Vacquier V.D."/>
        </authorList>
    </citation>
    <scope>NUCLEOTIDE SEQUENCE [LARGE SCALE GENOMIC DNA]</scope>
</reference>
<evidence type="ECO:0000313" key="2">
    <source>
        <dbReference type="Proteomes" id="UP000221250"/>
    </source>
</evidence>
<evidence type="ECO:0000313" key="1">
    <source>
        <dbReference type="EMBL" id="AQT28678.1"/>
    </source>
</evidence>
<protein>
    <submittedName>
        <fullName evidence="1">Uncharacterized protein</fullName>
    </submittedName>
</protein>
<dbReference type="Proteomes" id="UP000221250">
    <property type="component" value="Segment"/>
</dbReference>
<accession>A0A1S6L3B9</accession>
<name>A0A1S6L3B9_9CAUD</name>
<keyword evidence="2" id="KW-1185">Reference proteome</keyword>
<dbReference type="EMBL" id="KY448244">
    <property type="protein sequence ID" value="AQT28678.1"/>
    <property type="molecule type" value="Genomic_DNA"/>
</dbReference>
<sequence>MSGLIVKNKNHCRLRPPFSASDLKNLSRFVFGSSRFNADEFGRFMSVYGPVVATTSGQGAVWIIGDRQMRTADDFRTVMQTLPVRNQPFTGDVYMPLNVLGQRQFLIVPFKSDELLWFRTEQELISYYKTRDIEPAVEQMQLKPSSLLGSYEFAK</sequence>